<gene>
    <name evidence="2" type="ORF">AVEN_44057_1</name>
</gene>
<keyword evidence="1" id="KW-0812">Transmembrane</keyword>
<evidence type="ECO:0000313" key="2">
    <source>
        <dbReference type="EMBL" id="GBM62265.1"/>
    </source>
</evidence>
<name>A0A4Y2HAG3_ARAVE</name>
<organism evidence="2 3">
    <name type="scientific">Araneus ventricosus</name>
    <name type="common">Orbweaver spider</name>
    <name type="synonym">Epeira ventricosa</name>
    <dbReference type="NCBI Taxonomy" id="182803"/>
    <lineage>
        <taxon>Eukaryota</taxon>
        <taxon>Metazoa</taxon>
        <taxon>Ecdysozoa</taxon>
        <taxon>Arthropoda</taxon>
        <taxon>Chelicerata</taxon>
        <taxon>Arachnida</taxon>
        <taxon>Araneae</taxon>
        <taxon>Araneomorphae</taxon>
        <taxon>Entelegynae</taxon>
        <taxon>Araneoidea</taxon>
        <taxon>Araneidae</taxon>
        <taxon>Araneus</taxon>
    </lineage>
</organism>
<sequence>MNAMPDPNTSQTPKRKHLLERFMVIYYHAIINGSVSLKLPVRYNFRRPLRTSIRNSPLDIVRESPVAHHSNKHENSPLSLEGLRRRGSHFVRPLIVLSCAGHRTSKTKQQF</sequence>
<proteinExistence type="predicted"/>
<keyword evidence="3" id="KW-1185">Reference proteome</keyword>
<evidence type="ECO:0000313" key="3">
    <source>
        <dbReference type="Proteomes" id="UP000499080"/>
    </source>
</evidence>
<keyword evidence="1" id="KW-0472">Membrane</keyword>
<protein>
    <submittedName>
        <fullName evidence="2">Uncharacterized protein</fullName>
    </submittedName>
</protein>
<dbReference type="EMBL" id="BGPR01001807">
    <property type="protein sequence ID" value="GBM62265.1"/>
    <property type="molecule type" value="Genomic_DNA"/>
</dbReference>
<evidence type="ECO:0000256" key="1">
    <source>
        <dbReference type="SAM" id="Phobius"/>
    </source>
</evidence>
<dbReference type="AlphaFoldDB" id="A0A4Y2HAG3"/>
<feature type="transmembrane region" description="Helical" evidence="1">
    <location>
        <begin position="24"/>
        <end position="41"/>
    </location>
</feature>
<keyword evidence="1" id="KW-1133">Transmembrane helix</keyword>
<comment type="caution">
    <text evidence="2">The sequence shown here is derived from an EMBL/GenBank/DDBJ whole genome shotgun (WGS) entry which is preliminary data.</text>
</comment>
<reference evidence="2 3" key="1">
    <citation type="journal article" date="2019" name="Sci. Rep.">
        <title>Orb-weaving spider Araneus ventricosus genome elucidates the spidroin gene catalogue.</title>
        <authorList>
            <person name="Kono N."/>
            <person name="Nakamura H."/>
            <person name="Ohtoshi R."/>
            <person name="Moran D.A.P."/>
            <person name="Shinohara A."/>
            <person name="Yoshida Y."/>
            <person name="Fujiwara M."/>
            <person name="Mori M."/>
            <person name="Tomita M."/>
            <person name="Arakawa K."/>
        </authorList>
    </citation>
    <scope>NUCLEOTIDE SEQUENCE [LARGE SCALE GENOMIC DNA]</scope>
</reference>
<accession>A0A4Y2HAG3</accession>
<dbReference type="Proteomes" id="UP000499080">
    <property type="component" value="Unassembled WGS sequence"/>
</dbReference>